<reference evidence="1 2" key="1">
    <citation type="journal article" date="2015" name="Nature">
        <title>rRNA introns, odd ribosomes, and small enigmatic genomes across a large radiation of phyla.</title>
        <authorList>
            <person name="Brown C.T."/>
            <person name="Hug L.A."/>
            <person name="Thomas B.C."/>
            <person name="Sharon I."/>
            <person name="Castelle C.J."/>
            <person name="Singh A."/>
            <person name="Wilkins M.J."/>
            <person name="Williams K.H."/>
            <person name="Banfield J.F."/>
        </authorList>
    </citation>
    <scope>NUCLEOTIDE SEQUENCE [LARGE SCALE GENOMIC DNA]</scope>
</reference>
<protein>
    <submittedName>
        <fullName evidence="1">Uncharacterized protein</fullName>
    </submittedName>
</protein>
<evidence type="ECO:0000313" key="2">
    <source>
        <dbReference type="Proteomes" id="UP000034012"/>
    </source>
</evidence>
<accession>A0A837I890</accession>
<dbReference type="Proteomes" id="UP000034012">
    <property type="component" value="Unassembled WGS sequence"/>
</dbReference>
<evidence type="ECO:0000313" key="1">
    <source>
        <dbReference type="EMBL" id="KKT33069.1"/>
    </source>
</evidence>
<sequence>MRPMQCRKTPHSLTVLVNVAKVTLYDYIYISFSPRGVR</sequence>
<dbReference type="EMBL" id="LCHK01000005">
    <property type="protein sequence ID" value="KKT33069.1"/>
    <property type="molecule type" value="Genomic_DNA"/>
</dbReference>
<organism evidence="1 2">
    <name type="scientific">Candidatus Woesebacteria bacterium GW2011_GWB1_44_11</name>
    <dbReference type="NCBI Taxonomy" id="1618579"/>
    <lineage>
        <taxon>Bacteria</taxon>
        <taxon>Candidatus Woeseibacteriota</taxon>
    </lineage>
</organism>
<dbReference type="AlphaFoldDB" id="A0A837I890"/>
<gene>
    <name evidence="1" type="ORF">UW20_C0005G0001</name>
</gene>
<proteinExistence type="predicted"/>
<name>A0A837I890_9BACT</name>
<comment type="caution">
    <text evidence="1">The sequence shown here is derived from an EMBL/GenBank/DDBJ whole genome shotgun (WGS) entry which is preliminary data.</text>
</comment>